<proteinExistence type="inferred from homology"/>
<evidence type="ECO:0000256" key="9">
    <source>
        <dbReference type="ARBA" id="ARBA00038203"/>
    </source>
</evidence>
<dbReference type="Ensembl" id="ENSLLET00000017606.1">
    <property type="protein sequence ID" value="ENSLLEP00000016962.1"/>
    <property type="gene ID" value="ENSLLEG00000010792.1"/>
</dbReference>
<feature type="domain" description="Ig-like" evidence="12">
    <location>
        <begin position="28"/>
        <end position="122"/>
    </location>
</feature>
<dbReference type="SUPFAM" id="SSF48726">
    <property type="entry name" value="Immunoglobulin"/>
    <property type="match status" value="1"/>
</dbReference>
<dbReference type="InterPro" id="IPR007110">
    <property type="entry name" value="Ig-like_dom"/>
</dbReference>
<evidence type="ECO:0000259" key="12">
    <source>
        <dbReference type="PROSITE" id="PS50835"/>
    </source>
</evidence>
<dbReference type="AlphaFoldDB" id="A0A8C5MMU1"/>
<dbReference type="GO" id="GO:0043277">
    <property type="term" value="P:apoptotic cell clearance"/>
    <property type="evidence" value="ECO:0007669"/>
    <property type="project" value="TreeGrafter"/>
</dbReference>
<keyword evidence="8" id="KW-0393">Immunoglobulin domain</keyword>
<evidence type="ECO:0000256" key="2">
    <source>
        <dbReference type="ARBA" id="ARBA00022692"/>
    </source>
</evidence>
<sequence length="221" mass="24341">MESLRICFIILLYHAHLDSAQNVMASVGDMATLFCTYSASEGTASMCWGRGICPISKCNDVIIWTDGIKVTTKPSEKYQLFGDIEKGNVSLTINRVTIGDEGTYCCRVEIPGIFNDIKKEITVEIQAPKNTTTAMTTSSSYTKVSVAENSSLFLETSTSENSSQIFKMMENSETPVQDAGENNTSHIIAGIVLAITFVLLISMILYRCKYVYICSIVFSCH</sequence>
<feature type="chain" id="PRO_5034239721" description="Ig-like domain-containing protein" evidence="11">
    <location>
        <begin position="21"/>
        <end position="221"/>
    </location>
</feature>
<keyword evidence="3 11" id="KW-0732">Signal</keyword>
<dbReference type="InterPro" id="IPR013783">
    <property type="entry name" value="Ig-like_fold"/>
</dbReference>
<dbReference type="PANTHER" id="PTHR46608:SF3">
    <property type="entry name" value="T-CELL IMMUNOGLOBULIN AND MUCIN DOMAIN-CONTAINING PROTEIN 4"/>
    <property type="match status" value="1"/>
</dbReference>
<dbReference type="Gene3D" id="2.60.40.10">
    <property type="entry name" value="Immunoglobulins"/>
    <property type="match status" value="1"/>
</dbReference>
<evidence type="ECO:0000256" key="8">
    <source>
        <dbReference type="ARBA" id="ARBA00023319"/>
    </source>
</evidence>
<dbReference type="GO" id="GO:0016020">
    <property type="term" value="C:membrane"/>
    <property type="evidence" value="ECO:0007669"/>
    <property type="project" value="UniProtKB-SubCell"/>
</dbReference>
<dbReference type="InterPro" id="IPR003599">
    <property type="entry name" value="Ig_sub"/>
</dbReference>
<dbReference type="GO" id="GO:0001786">
    <property type="term" value="F:phosphatidylserine binding"/>
    <property type="evidence" value="ECO:0007669"/>
    <property type="project" value="TreeGrafter"/>
</dbReference>
<dbReference type="FunFam" id="2.60.40.10:FF:000774">
    <property type="entry name" value="Hepatitis A virus cellular receptor 1"/>
    <property type="match status" value="1"/>
</dbReference>
<evidence type="ECO:0000256" key="5">
    <source>
        <dbReference type="ARBA" id="ARBA00023136"/>
    </source>
</evidence>
<keyword evidence="6" id="KW-1015">Disulfide bond</keyword>
<dbReference type="SMART" id="SM00409">
    <property type="entry name" value="IG"/>
    <property type="match status" value="1"/>
</dbReference>
<comment type="similarity">
    <text evidence="9">Belongs to the immunoglobulin superfamily. TIM family.</text>
</comment>
<dbReference type="InterPro" id="IPR036179">
    <property type="entry name" value="Ig-like_dom_sf"/>
</dbReference>
<keyword evidence="4 10" id="KW-1133">Transmembrane helix</keyword>
<keyword evidence="14" id="KW-1185">Reference proteome</keyword>
<evidence type="ECO:0000256" key="7">
    <source>
        <dbReference type="ARBA" id="ARBA00023180"/>
    </source>
</evidence>
<reference evidence="13" key="1">
    <citation type="submission" date="2025-08" db="UniProtKB">
        <authorList>
            <consortium name="Ensembl"/>
        </authorList>
    </citation>
    <scope>IDENTIFICATION</scope>
</reference>
<feature type="transmembrane region" description="Helical" evidence="10">
    <location>
        <begin position="187"/>
        <end position="206"/>
    </location>
</feature>
<evidence type="ECO:0000256" key="6">
    <source>
        <dbReference type="ARBA" id="ARBA00023157"/>
    </source>
</evidence>
<dbReference type="GeneTree" id="ENSGT00940000161609"/>
<evidence type="ECO:0000256" key="4">
    <source>
        <dbReference type="ARBA" id="ARBA00022989"/>
    </source>
</evidence>
<dbReference type="InterPro" id="IPR013106">
    <property type="entry name" value="Ig_V-set"/>
</dbReference>
<evidence type="ECO:0000256" key="10">
    <source>
        <dbReference type="SAM" id="Phobius"/>
    </source>
</evidence>
<keyword evidence="2 10" id="KW-0812">Transmembrane</keyword>
<dbReference type="PANTHER" id="PTHR46608">
    <property type="entry name" value="T-CELL IMMUNOGLOBULIN AND MUCIN DOMAIN-CONTAINING PROTEIN 4"/>
    <property type="match status" value="1"/>
</dbReference>
<reference evidence="13" key="2">
    <citation type="submission" date="2025-09" db="UniProtKB">
        <authorList>
            <consortium name="Ensembl"/>
        </authorList>
    </citation>
    <scope>IDENTIFICATION</scope>
</reference>
<keyword evidence="7" id="KW-0325">Glycoprotein</keyword>
<evidence type="ECO:0000256" key="1">
    <source>
        <dbReference type="ARBA" id="ARBA00004479"/>
    </source>
</evidence>
<accession>A0A8C5MMU1</accession>
<dbReference type="OrthoDB" id="434099at2759"/>
<dbReference type="GO" id="GO:0060097">
    <property type="term" value="P:cytoskeletal rearrangement involved in phagocytosis, engulfment"/>
    <property type="evidence" value="ECO:0007669"/>
    <property type="project" value="TreeGrafter"/>
</dbReference>
<evidence type="ECO:0000313" key="13">
    <source>
        <dbReference type="Ensembl" id="ENSLLEP00000016962.1"/>
    </source>
</evidence>
<evidence type="ECO:0000313" key="14">
    <source>
        <dbReference type="Proteomes" id="UP000694569"/>
    </source>
</evidence>
<dbReference type="Pfam" id="PF07686">
    <property type="entry name" value="V-set"/>
    <property type="match status" value="1"/>
</dbReference>
<evidence type="ECO:0000256" key="11">
    <source>
        <dbReference type="SAM" id="SignalP"/>
    </source>
</evidence>
<dbReference type="Proteomes" id="UP000694569">
    <property type="component" value="Unplaced"/>
</dbReference>
<feature type="signal peptide" evidence="11">
    <location>
        <begin position="1"/>
        <end position="20"/>
    </location>
</feature>
<protein>
    <recommendedName>
        <fullName evidence="12">Ig-like domain-containing protein</fullName>
    </recommendedName>
</protein>
<comment type="subcellular location">
    <subcellularLocation>
        <location evidence="1">Membrane</location>
        <topology evidence="1">Single-pass type I membrane protein</topology>
    </subcellularLocation>
</comment>
<evidence type="ECO:0000256" key="3">
    <source>
        <dbReference type="ARBA" id="ARBA00022729"/>
    </source>
</evidence>
<keyword evidence="5 10" id="KW-0472">Membrane</keyword>
<dbReference type="PROSITE" id="PS50835">
    <property type="entry name" value="IG_LIKE"/>
    <property type="match status" value="1"/>
</dbReference>
<organism evidence="13 14">
    <name type="scientific">Leptobrachium leishanense</name>
    <name type="common">Leishan spiny toad</name>
    <dbReference type="NCBI Taxonomy" id="445787"/>
    <lineage>
        <taxon>Eukaryota</taxon>
        <taxon>Metazoa</taxon>
        <taxon>Chordata</taxon>
        <taxon>Craniata</taxon>
        <taxon>Vertebrata</taxon>
        <taxon>Euteleostomi</taxon>
        <taxon>Amphibia</taxon>
        <taxon>Batrachia</taxon>
        <taxon>Anura</taxon>
        <taxon>Pelobatoidea</taxon>
        <taxon>Megophryidae</taxon>
        <taxon>Leptobrachium</taxon>
    </lineage>
</organism>
<name>A0A8C5MMU1_9ANUR</name>